<accession>A0ABU9DQU8</accession>
<reference evidence="1 2" key="1">
    <citation type="submission" date="2024-04" db="EMBL/GenBank/DDBJ databases">
        <title>draft genome sequnece of Paenibacillus filicis.</title>
        <authorList>
            <person name="Kim D.-U."/>
        </authorList>
    </citation>
    <scope>NUCLEOTIDE SEQUENCE [LARGE SCALE GENOMIC DNA]</scope>
    <source>
        <strain evidence="1 2">KACC14197</strain>
    </source>
</reference>
<dbReference type="RefSeq" id="WP_341418369.1">
    <property type="nucleotide sequence ID" value="NZ_JBBPCC010000019.1"/>
</dbReference>
<keyword evidence="2" id="KW-1185">Reference proteome</keyword>
<comment type="caution">
    <text evidence="1">The sequence shown here is derived from an EMBL/GenBank/DDBJ whole genome shotgun (WGS) entry which is preliminary data.</text>
</comment>
<dbReference type="Proteomes" id="UP001469365">
    <property type="component" value="Unassembled WGS sequence"/>
</dbReference>
<dbReference type="InterPro" id="IPR018755">
    <property type="entry name" value="Phage_Mu_Gp48"/>
</dbReference>
<evidence type="ECO:0000313" key="1">
    <source>
        <dbReference type="EMBL" id="MEK8131241.1"/>
    </source>
</evidence>
<dbReference type="EMBL" id="JBBPCC010000019">
    <property type="protein sequence ID" value="MEK8131241.1"/>
    <property type="molecule type" value="Genomic_DNA"/>
</dbReference>
<organism evidence="1 2">
    <name type="scientific">Paenibacillus filicis</name>
    <dbReference type="NCBI Taxonomy" id="669464"/>
    <lineage>
        <taxon>Bacteria</taxon>
        <taxon>Bacillati</taxon>
        <taxon>Bacillota</taxon>
        <taxon>Bacilli</taxon>
        <taxon>Bacillales</taxon>
        <taxon>Paenibacillaceae</taxon>
        <taxon>Paenibacillus</taxon>
    </lineage>
</organism>
<gene>
    <name evidence="1" type="ORF">WMW72_25365</name>
</gene>
<name>A0ABU9DQU8_9BACL</name>
<evidence type="ECO:0000313" key="2">
    <source>
        <dbReference type="Proteomes" id="UP001469365"/>
    </source>
</evidence>
<sequence>MLYNTLQFGEDQAEGGPSPEYFRDLLSYLPAYYKESRQMIALQGTVGEEAGEFRFRVDEQLDQLFIDTATWGLARWEAELGLNTERTQSYEWRREMLRAKLRGTGTTTRQMIIEAAAAFSGGEVNVIDYPQESRFEIHFVGIKGIPANMPGFIQLLDEIKPAHLAYSFKYTYTVWNAVKPLKWQQAKAMTWSQLRTFTGA</sequence>
<protein>
    <submittedName>
        <fullName evidence="1">Phage tail protein</fullName>
    </submittedName>
</protein>
<dbReference type="Pfam" id="PF10076">
    <property type="entry name" value="Phage_Mu_Gp48"/>
    <property type="match status" value="1"/>
</dbReference>
<proteinExistence type="predicted"/>